<gene>
    <name evidence="8" type="ORF">ACFQZM_16790</name>
</gene>
<dbReference type="PROSITE" id="PS50850">
    <property type="entry name" value="MFS"/>
    <property type="match status" value="1"/>
</dbReference>
<feature type="transmembrane region" description="Helical" evidence="6">
    <location>
        <begin position="20"/>
        <end position="43"/>
    </location>
</feature>
<dbReference type="InterPro" id="IPR020846">
    <property type="entry name" value="MFS_dom"/>
</dbReference>
<proteinExistence type="predicted"/>
<dbReference type="CDD" id="cd17321">
    <property type="entry name" value="MFS_MMR_MDR_like"/>
    <property type="match status" value="1"/>
</dbReference>
<reference evidence="9" key="1">
    <citation type="journal article" date="2019" name="Int. J. Syst. Evol. Microbiol.">
        <title>The Global Catalogue of Microorganisms (GCM) 10K type strain sequencing project: providing services to taxonomists for standard genome sequencing and annotation.</title>
        <authorList>
            <consortium name="The Broad Institute Genomics Platform"/>
            <consortium name="The Broad Institute Genome Sequencing Center for Infectious Disease"/>
            <person name="Wu L."/>
            <person name="Ma J."/>
        </authorList>
    </citation>
    <scope>NUCLEOTIDE SEQUENCE [LARGE SCALE GENOMIC DNA]</scope>
    <source>
        <strain evidence="9">JCM 9371</strain>
    </source>
</reference>
<dbReference type="InterPro" id="IPR036259">
    <property type="entry name" value="MFS_trans_sf"/>
</dbReference>
<comment type="subcellular location">
    <subcellularLocation>
        <location evidence="1">Cell membrane</location>
        <topology evidence="1">Multi-pass membrane protein</topology>
    </subcellularLocation>
</comment>
<evidence type="ECO:0000256" key="5">
    <source>
        <dbReference type="SAM" id="MobiDB-lite"/>
    </source>
</evidence>
<feature type="transmembrane region" description="Helical" evidence="6">
    <location>
        <begin position="233"/>
        <end position="255"/>
    </location>
</feature>
<evidence type="ECO:0000256" key="4">
    <source>
        <dbReference type="ARBA" id="ARBA00023136"/>
    </source>
</evidence>
<dbReference type="RefSeq" id="WP_207400100.1">
    <property type="nucleotide sequence ID" value="NZ_CAACUY010000151.1"/>
</dbReference>
<dbReference type="Pfam" id="PF07690">
    <property type="entry name" value="MFS_1"/>
    <property type="match status" value="1"/>
</dbReference>
<dbReference type="InterPro" id="IPR005829">
    <property type="entry name" value="Sugar_transporter_CS"/>
</dbReference>
<protein>
    <submittedName>
        <fullName evidence="8">MFS transporter</fullName>
    </submittedName>
</protein>
<evidence type="ECO:0000313" key="8">
    <source>
        <dbReference type="EMBL" id="MFD0686160.1"/>
    </source>
</evidence>
<dbReference type="InterPro" id="IPR011701">
    <property type="entry name" value="MFS"/>
</dbReference>
<evidence type="ECO:0000256" key="2">
    <source>
        <dbReference type="ARBA" id="ARBA00022692"/>
    </source>
</evidence>
<dbReference type="PANTHER" id="PTHR42718">
    <property type="entry name" value="MAJOR FACILITATOR SUPERFAMILY MULTIDRUG TRANSPORTER MFSC"/>
    <property type="match status" value="1"/>
</dbReference>
<sequence>MTARKPTAGTRPPGPDRSTAILLVLCAAAFMAMLDVFVVNVAFTDIGADFPGSSLPDLSWVLNAYTIVYAALLIPAGRLADRYGRKPGFLAGLTVFTLASAACAAAPSLWWLVAFRTLQAAGAAALTPTSLGLLLTCLPAERRAGAVKVWATTSSIAGAIGPVVGGALVQLSWQWVFLINVPVGVLVLAAAARLVTDSRNEAVTRLPDLLGAAVLAVAVAAAALGLVQGDRWGWTDAATASAFAVTVLGLAYLALRVRRHPAPVVDPSLLRVPAFVWANVTALVFCTAFGAVFPSVVLWLENVAGFSVIRTGLAIVPGPLMVPIFAVVGQRLSRRVPVGLLVASGNLLFCAGAVMLAVSASPDVHYVTQVLPGWIVIGIGIGLALPSMIAAATADLLPAQAATGSAVVNTSRQLGYVLGVAILIAIIGTISPTPDEARTAFQHGWWFIATTAALSTVTALGITPKKHYPTPPPATRPQTTTNTATPTPTNPQP</sequence>
<evidence type="ECO:0000256" key="6">
    <source>
        <dbReference type="SAM" id="Phobius"/>
    </source>
</evidence>
<feature type="transmembrane region" description="Helical" evidence="6">
    <location>
        <begin position="175"/>
        <end position="196"/>
    </location>
</feature>
<accession>A0ABW2XNY1</accession>
<feature type="transmembrane region" description="Helical" evidence="6">
    <location>
        <begin position="149"/>
        <end position="169"/>
    </location>
</feature>
<feature type="transmembrane region" description="Helical" evidence="6">
    <location>
        <begin position="371"/>
        <end position="393"/>
    </location>
</feature>
<dbReference type="PRINTS" id="PR01036">
    <property type="entry name" value="TCRTETB"/>
</dbReference>
<evidence type="ECO:0000259" key="7">
    <source>
        <dbReference type="PROSITE" id="PS50850"/>
    </source>
</evidence>
<keyword evidence="3 6" id="KW-1133">Transmembrane helix</keyword>
<name>A0ABW2XNY1_9ACTN</name>
<dbReference type="PROSITE" id="PS00216">
    <property type="entry name" value="SUGAR_TRANSPORT_1"/>
    <property type="match status" value="1"/>
</dbReference>
<dbReference type="Proteomes" id="UP001597063">
    <property type="component" value="Unassembled WGS sequence"/>
</dbReference>
<keyword evidence="9" id="KW-1185">Reference proteome</keyword>
<feature type="region of interest" description="Disordered" evidence="5">
    <location>
        <begin position="465"/>
        <end position="493"/>
    </location>
</feature>
<dbReference type="SUPFAM" id="SSF103473">
    <property type="entry name" value="MFS general substrate transporter"/>
    <property type="match status" value="1"/>
</dbReference>
<dbReference type="EMBL" id="JBHTGP010000008">
    <property type="protein sequence ID" value="MFD0686160.1"/>
    <property type="molecule type" value="Genomic_DNA"/>
</dbReference>
<evidence type="ECO:0000313" key="9">
    <source>
        <dbReference type="Proteomes" id="UP001597063"/>
    </source>
</evidence>
<dbReference type="PANTHER" id="PTHR42718:SF48">
    <property type="entry name" value="CONSERVED TWO-DOMAIN MEMBRANE PROTEIN-RELATED"/>
    <property type="match status" value="1"/>
</dbReference>
<keyword evidence="4 6" id="KW-0472">Membrane</keyword>
<feature type="domain" description="Major facilitator superfamily (MFS) profile" evidence="7">
    <location>
        <begin position="21"/>
        <end position="467"/>
    </location>
</feature>
<feature type="transmembrane region" description="Helical" evidence="6">
    <location>
        <begin position="276"/>
        <end position="300"/>
    </location>
</feature>
<dbReference type="Gene3D" id="1.20.1720.10">
    <property type="entry name" value="Multidrug resistance protein D"/>
    <property type="match status" value="1"/>
</dbReference>
<organism evidence="8 9">
    <name type="scientific">Actinomadura fibrosa</name>
    <dbReference type="NCBI Taxonomy" id="111802"/>
    <lineage>
        <taxon>Bacteria</taxon>
        <taxon>Bacillati</taxon>
        <taxon>Actinomycetota</taxon>
        <taxon>Actinomycetes</taxon>
        <taxon>Streptosporangiales</taxon>
        <taxon>Thermomonosporaceae</taxon>
        <taxon>Actinomadura</taxon>
    </lineage>
</organism>
<evidence type="ECO:0000256" key="1">
    <source>
        <dbReference type="ARBA" id="ARBA00004651"/>
    </source>
</evidence>
<feature type="transmembrane region" description="Helical" evidence="6">
    <location>
        <begin position="118"/>
        <end position="137"/>
    </location>
</feature>
<keyword evidence="2 6" id="KW-0812">Transmembrane</keyword>
<feature type="transmembrane region" description="Helical" evidence="6">
    <location>
        <begin position="89"/>
        <end position="112"/>
    </location>
</feature>
<feature type="transmembrane region" description="Helical" evidence="6">
    <location>
        <begin position="208"/>
        <end position="227"/>
    </location>
</feature>
<feature type="transmembrane region" description="Helical" evidence="6">
    <location>
        <begin position="306"/>
        <end position="328"/>
    </location>
</feature>
<comment type="caution">
    <text evidence="8">The sequence shown here is derived from an EMBL/GenBank/DDBJ whole genome shotgun (WGS) entry which is preliminary data.</text>
</comment>
<feature type="compositionally biased region" description="Low complexity" evidence="5">
    <location>
        <begin position="476"/>
        <end position="487"/>
    </location>
</feature>
<feature type="transmembrane region" description="Helical" evidence="6">
    <location>
        <begin position="444"/>
        <end position="462"/>
    </location>
</feature>
<feature type="transmembrane region" description="Helical" evidence="6">
    <location>
        <begin position="414"/>
        <end position="432"/>
    </location>
</feature>
<evidence type="ECO:0000256" key="3">
    <source>
        <dbReference type="ARBA" id="ARBA00022989"/>
    </source>
</evidence>
<feature type="transmembrane region" description="Helical" evidence="6">
    <location>
        <begin position="58"/>
        <end position="77"/>
    </location>
</feature>
<feature type="transmembrane region" description="Helical" evidence="6">
    <location>
        <begin position="340"/>
        <end position="359"/>
    </location>
</feature>
<dbReference type="Gene3D" id="1.20.1250.20">
    <property type="entry name" value="MFS general substrate transporter like domains"/>
    <property type="match status" value="1"/>
</dbReference>